<protein>
    <submittedName>
        <fullName evidence="2">Uncharacterized protein</fullName>
    </submittedName>
</protein>
<name>S3CIN0_OPHP1</name>
<evidence type="ECO:0000313" key="2">
    <source>
        <dbReference type="EMBL" id="EPE06223.1"/>
    </source>
</evidence>
<dbReference type="AlphaFoldDB" id="S3CIN0"/>
<feature type="compositionally biased region" description="Basic and acidic residues" evidence="1">
    <location>
        <begin position="538"/>
        <end position="549"/>
    </location>
</feature>
<feature type="compositionally biased region" description="Acidic residues" evidence="1">
    <location>
        <begin position="305"/>
        <end position="327"/>
    </location>
</feature>
<dbReference type="VEuPathDB" id="FungiDB:F503_03052"/>
<accession>S3CIN0</accession>
<dbReference type="eggNOG" id="ENOG502RQX6">
    <property type="taxonomic scope" value="Eukaryota"/>
</dbReference>
<proteinExistence type="predicted"/>
<feature type="compositionally biased region" description="Basic and acidic residues" evidence="1">
    <location>
        <begin position="72"/>
        <end position="98"/>
    </location>
</feature>
<dbReference type="HOGENOM" id="CLU_485852_0_0_1"/>
<gene>
    <name evidence="2" type="ORF">F503_03052</name>
</gene>
<reference evidence="2 3" key="1">
    <citation type="journal article" date="2013" name="BMC Genomics">
        <title>The genome and transcriptome of the pine saprophyte Ophiostoma piceae, and a comparison with the bark beetle-associated pine pathogen Grosmannia clavigera.</title>
        <authorList>
            <person name="Haridas S."/>
            <person name="Wang Y."/>
            <person name="Lim L."/>
            <person name="Massoumi Alamouti S."/>
            <person name="Jackman S."/>
            <person name="Docking R."/>
            <person name="Robertson G."/>
            <person name="Birol I."/>
            <person name="Bohlmann J."/>
            <person name="Breuil C."/>
        </authorList>
    </citation>
    <scope>NUCLEOTIDE SEQUENCE [LARGE SCALE GENOMIC DNA]</scope>
    <source>
        <strain evidence="2 3">UAMH 11346</strain>
    </source>
</reference>
<evidence type="ECO:0000256" key="1">
    <source>
        <dbReference type="SAM" id="MobiDB-lite"/>
    </source>
</evidence>
<sequence>MVRRTNAPPVPERESARLRAQTQQNETRPKKDTKRKEAPPNKRAPAKRAKSNKAGPRNKTRDQATVQAVEDATDKQTHDEPSKSADDDRRSQMLDSHTRSLLPGSWFGTADEIWARGLWSLDQENALRSELQASPQYERFKKQQAYFYAQQQPSGEHLEAELRLAEILQHRFRCNLDDLFRYGLKPDLRRGASRTNHHLYASKDYLVKLACILTHPIWNSISTVRWMLQRVVQERVPGHARPLVPPYSYWKQPFLSTVQQWATGAGSPGEAAEAAEAEMAWFLFSASMPRDLWMLDGMLEHDEPGYDNESDDDSGNENEMGNDDGNETDSSITSALSQDSRLSVCSAIKQGRFGALSGSFSDCEATLRQDRLRREDHLTARTRGLKRTSNVVPADMTDELVFFDLQEQDLDCMLELLGHRQFLASSGWAAPECYYAGYIKAHDLLGHGRVSRDAADNATGSAQGDPLLTCSTCAQEYHQGDRPAADQHVNKDGHAHFLHQQFVRGDPKRMLDWLRQRKLEWLAAGVREARINAALRAAENKESEEDGRGKLHQLPDVPPFDPVPTGYLDHVFTHPSQLEVMKRASLGDRPHASVLWCLEGQWDEN</sequence>
<feature type="region of interest" description="Disordered" evidence="1">
    <location>
        <begin position="538"/>
        <end position="557"/>
    </location>
</feature>
<feature type="region of interest" description="Disordered" evidence="1">
    <location>
        <begin position="1"/>
        <end position="101"/>
    </location>
</feature>
<organism evidence="2 3">
    <name type="scientific">Ophiostoma piceae (strain UAMH 11346)</name>
    <name type="common">Sap stain fungus</name>
    <dbReference type="NCBI Taxonomy" id="1262450"/>
    <lineage>
        <taxon>Eukaryota</taxon>
        <taxon>Fungi</taxon>
        <taxon>Dikarya</taxon>
        <taxon>Ascomycota</taxon>
        <taxon>Pezizomycotina</taxon>
        <taxon>Sordariomycetes</taxon>
        <taxon>Sordariomycetidae</taxon>
        <taxon>Ophiostomatales</taxon>
        <taxon>Ophiostomataceae</taxon>
        <taxon>Ophiostoma</taxon>
    </lineage>
</organism>
<keyword evidence="3" id="KW-1185">Reference proteome</keyword>
<feature type="region of interest" description="Disordered" evidence="1">
    <location>
        <begin position="301"/>
        <end position="333"/>
    </location>
</feature>
<dbReference type="OrthoDB" id="5242700at2759"/>
<evidence type="ECO:0000313" key="3">
    <source>
        <dbReference type="Proteomes" id="UP000016923"/>
    </source>
</evidence>
<dbReference type="EMBL" id="KE148154">
    <property type="protein sequence ID" value="EPE06223.1"/>
    <property type="molecule type" value="Genomic_DNA"/>
</dbReference>
<feature type="compositionally biased region" description="Basic and acidic residues" evidence="1">
    <location>
        <begin position="27"/>
        <end position="40"/>
    </location>
</feature>
<dbReference type="Proteomes" id="UP000016923">
    <property type="component" value="Unassembled WGS sequence"/>
</dbReference>